<evidence type="ECO:0000313" key="2">
    <source>
        <dbReference type="EMBL" id="KAJ9536724.1"/>
    </source>
</evidence>
<feature type="domain" description="Reverse transcriptase" evidence="1">
    <location>
        <begin position="731"/>
        <end position="1010"/>
    </location>
</feature>
<dbReference type="Proteomes" id="UP001172457">
    <property type="component" value="Unassembled WGS sequence"/>
</dbReference>
<comment type="caution">
    <text evidence="2">The sequence shown here is derived from an EMBL/GenBank/DDBJ whole genome shotgun (WGS) entry which is preliminary data.</text>
</comment>
<dbReference type="InterPro" id="IPR026960">
    <property type="entry name" value="RVT-Znf"/>
</dbReference>
<dbReference type="InterPro" id="IPR000477">
    <property type="entry name" value="RT_dom"/>
</dbReference>
<accession>A0AA38S6W9</accession>
<proteinExistence type="predicted"/>
<dbReference type="PANTHER" id="PTHR33116:SF78">
    <property type="entry name" value="OS12G0587133 PROTEIN"/>
    <property type="match status" value="1"/>
</dbReference>
<dbReference type="PROSITE" id="PS50878">
    <property type="entry name" value="RT_POL"/>
    <property type="match status" value="1"/>
</dbReference>
<evidence type="ECO:0000313" key="3">
    <source>
        <dbReference type="Proteomes" id="UP001172457"/>
    </source>
</evidence>
<organism evidence="2 3">
    <name type="scientific">Centaurea solstitialis</name>
    <name type="common">yellow star-thistle</name>
    <dbReference type="NCBI Taxonomy" id="347529"/>
    <lineage>
        <taxon>Eukaryota</taxon>
        <taxon>Viridiplantae</taxon>
        <taxon>Streptophyta</taxon>
        <taxon>Embryophyta</taxon>
        <taxon>Tracheophyta</taxon>
        <taxon>Spermatophyta</taxon>
        <taxon>Magnoliopsida</taxon>
        <taxon>eudicotyledons</taxon>
        <taxon>Gunneridae</taxon>
        <taxon>Pentapetalae</taxon>
        <taxon>asterids</taxon>
        <taxon>campanulids</taxon>
        <taxon>Asterales</taxon>
        <taxon>Asteraceae</taxon>
        <taxon>Carduoideae</taxon>
        <taxon>Cardueae</taxon>
        <taxon>Centaureinae</taxon>
        <taxon>Centaurea</taxon>
    </lineage>
</organism>
<name>A0AA38S6W9_9ASTR</name>
<dbReference type="Pfam" id="PF13966">
    <property type="entry name" value="zf-RVT"/>
    <property type="match status" value="2"/>
</dbReference>
<evidence type="ECO:0000259" key="1">
    <source>
        <dbReference type="PROSITE" id="PS50878"/>
    </source>
</evidence>
<dbReference type="CDD" id="cd01650">
    <property type="entry name" value="RT_nLTR_like"/>
    <property type="match status" value="1"/>
</dbReference>
<gene>
    <name evidence="2" type="ORF">OSB04_un000109</name>
</gene>
<dbReference type="EMBL" id="JARYMX010000011">
    <property type="protein sequence ID" value="KAJ9536724.1"/>
    <property type="molecule type" value="Genomic_DNA"/>
</dbReference>
<dbReference type="Pfam" id="PF00078">
    <property type="entry name" value="RVT_1"/>
    <property type="match status" value="1"/>
</dbReference>
<sequence length="1440" mass="166234">MEGFSMIFRNCINEAAEFGYHVGCQPIGITHLCFADDLFVFTRGDVASVEVLKKALDLFAMCSGLTASLDKSEIFFGNVPDSEQQAILNCLPFRKGTFPIRYLGVPLSPVTLRVADYGPLITKVRTRIQNWKSKFLSYGGRKQLVSSVLQSLQLYWMGVFVLPSVVIHEIEAMFRDFLWAHGSSSKGRCRVAWAEVCKTHENGGLGLRRMTTWNRALVSRNLWDILSEKNSLWTTWVKRYYLQSLDFWTCSKKPKWSWVFRKMMELRDTMKVFIRWRLGDGRSINAWEDCWLPCAPLISYRRIHASGFHRNMSAREFLLATDGSWPEEWTTRFPQLLSFTLPVLSMEGDVVQWDDGDNHMADFSVARAYSSFDGRHDLVPWHGMVWYKGHVPKYSFCLWLACLRRHPTQDRLRSWKDDPPDLKCSLCDVCEDSHEHLFFSCPFALSIWREVKMEFTWSSFPDDWDNIMIAISDPAGANFSYVRKLVLAVSVYMSSSRVVDHQEFIPVVLKEWKRPVFGSFMHKLVTHLKNLKQPLRKLRGRYGEMSKRVDDLRSTLNVIQLAVDLNPLDRLIKEELSQVRLDYQQARLDEESYYRQRAKIRWLNQGDSNTKFFHNAVKEKRNRNCIRSVLDAHGTLVRDDDVPNVFLDHFRSFLGMRDPLVQPEVDQDLFYNPLSLGESLDIIRPITDGEIKDALFGIGNDKAPGSDGFSSKFFKSAWGVIGNDLMVAVHNFFYTGRILKEINHTLLCFIPKIPNATRVADFRPISCCSVLYKVISKVIAERMKPYLAQLVGPTQSAFIPGRRIADNIMMAHELVVGYQRQQGQPRCAFKIDLRKAYDTVDWRYLACMLSGLGFHPVFCKWIDELLNTSSFSIVLNGETHGFFKGARGLRQGDPISPYLFTIVMEGFSRLLKKCIDEAVGFGYHEGCADLHITHLCFADDLFVFTRGDLASVEVIKKALELFRVASGLEPNLSKSEVFFCNVCPEDRNVILNYLPLQTGTFPIRYLGIPLSPVCLRVADFAPLVNKVKARIHDWKAKFLSFAGRKQLIISVLQSLQLYWMAIYIIPSGVIHELESLFRSFLWAQGDDARGRCKLSWDVVCQPIQSGGLGIRRLSSWNRALVSKHIWDILSNRNSLWVSWIRSYRLQGVSFWTIRSRGYWPWIFRKILDLRESIRMFFRFIVGNGDTINAWVDNWYSGGPLSMLISFRRFHSAGFGLDTTARDLITRCNGAWPPTWVELNPVQFANPPPNIVHGAVDTIKLVQGSNLVDFTVKDAWKAIVGTPQMLVWTKYVWFKGHIPKHGFCMWTACHRRLPTQDRIGNWKHDPPDYRCVFCKGGPDSHDHLFFLCPFSVDVWRRVKSEVGLHGFPERWSDILNLLEENRGPRKNLQKLALAGTVYFIWIERNRRLFKDLGVAPIQLFKQIREVIWTRVAWRKVVLKAR</sequence>
<dbReference type="InterPro" id="IPR043502">
    <property type="entry name" value="DNA/RNA_pol_sf"/>
</dbReference>
<protein>
    <recommendedName>
        <fullName evidence="1">Reverse transcriptase domain-containing protein</fullName>
    </recommendedName>
</protein>
<reference evidence="2" key="1">
    <citation type="submission" date="2023-03" db="EMBL/GenBank/DDBJ databases">
        <title>Chromosome-scale reference genome and RAD-based genetic map of yellow starthistle (Centaurea solstitialis) reveal putative structural variation and QTLs associated with invader traits.</title>
        <authorList>
            <person name="Reatini B."/>
            <person name="Cang F.A."/>
            <person name="Jiang Q."/>
            <person name="Mckibben M.T.W."/>
            <person name="Barker M.S."/>
            <person name="Rieseberg L.H."/>
            <person name="Dlugosch K.M."/>
        </authorList>
    </citation>
    <scope>NUCLEOTIDE SEQUENCE</scope>
    <source>
        <strain evidence="2">CAN-66</strain>
        <tissue evidence="2">Leaf</tissue>
    </source>
</reference>
<keyword evidence="3" id="KW-1185">Reference proteome</keyword>
<dbReference type="SUPFAM" id="SSF56672">
    <property type="entry name" value="DNA/RNA polymerases"/>
    <property type="match status" value="1"/>
</dbReference>
<dbReference type="PANTHER" id="PTHR33116">
    <property type="entry name" value="REVERSE TRANSCRIPTASE ZINC-BINDING DOMAIN-CONTAINING PROTEIN-RELATED-RELATED"/>
    <property type="match status" value="1"/>
</dbReference>